<feature type="transmembrane region" description="Helical" evidence="6">
    <location>
        <begin position="301"/>
        <end position="320"/>
    </location>
</feature>
<evidence type="ECO:0000313" key="8">
    <source>
        <dbReference type="EMBL" id="GAA2410516.1"/>
    </source>
</evidence>
<organism evidence="8 9">
    <name type="scientific">Streptomyces glaucosporus</name>
    <dbReference type="NCBI Taxonomy" id="284044"/>
    <lineage>
        <taxon>Bacteria</taxon>
        <taxon>Bacillati</taxon>
        <taxon>Actinomycetota</taxon>
        <taxon>Actinomycetes</taxon>
        <taxon>Kitasatosporales</taxon>
        <taxon>Streptomycetaceae</taxon>
        <taxon>Streptomyces</taxon>
    </lineage>
</organism>
<feature type="transmembrane region" description="Helical" evidence="6">
    <location>
        <begin position="332"/>
        <end position="350"/>
    </location>
</feature>
<comment type="subcellular location">
    <subcellularLocation>
        <location evidence="1">Cell membrane</location>
        <topology evidence="1">Multi-pass membrane protein</topology>
    </subcellularLocation>
</comment>
<dbReference type="RefSeq" id="WP_344632836.1">
    <property type="nucleotide sequence ID" value="NZ_BAAATJ010000024.1"/>
</dbReference>
<dbReference type="InterPro" id="IPR020846">
    <property type="entry name" value="MFS_dom"/>
</dbReference>
<feature type="domain" description="Major facilitator superfamily (MFS) profile" evidence="7">
    <location>
        <begin position="8"/>
        <end position="385"/>
    </location>
</feature>
<accession>A0ABN3IPD4</accession>
<feature type="transmembrane region" description="Helical" evidence="6">
    <location>
        <begin position="69"/>
        <end position="89"/>
    </location>
</feature>
<dbReference type="Gene3D" id="1.20.1250.20">
    <property type="entry name" value="MFS general substrate transporter like domains"/>
    <property type="match status" value="2"/>
</dbReference>
<name>A0ABN3IPD4_9ACTN</name>
<feature type="transmembrane region" description="Helical" evidence="6">
    <location>
        <begin position="274"/>
        <end position="295"/>
    </location>
</feature>
<dbReference type="Pfam" id="PF07690">
    <property type="entry name" value="MFS_1"/>
    <property type="match status" value="1"/>
</dbReference>
<keyword evidence="4 6" id="KW-0472">Membrane</keyword>
<feature type="compositionally biased region" description="Acidic residues" evidence="5">
    <location>
        <begin position="391"/>
        <end position="400"/>
    </location>
</feature>
<dbReference type="PANTHER" id="PTHR23514">
    <property type="entry name" value="BYPASS OF STOP CODON PROTEIN 6"/>
    <property type="match status" value="1"/>
</dbReference>
<evidence type="ECO:0000256" key="1">
    <source>
        <dbReference type="ARBA" id="ARBA00004651"/>
    </source>
</evidence>
<evidence type="ECO:0000256" key="6">
    <source>
        <dbReference type="SAM" id="Phobius"/>
    </source>
</evidence>
<evidence type="ECO:0000259" key="7">
    <source>
        <dbReference type="PROSITE" id="PS50850"/>
    </source>
</evidence>
<sequence>MRRTLRAARLATFVYFVLNGFLLGMWIVHIPAVEHRVGVDHAVLGWLLLLLGGGAFAGMQIAGPLADRFGARAVVPASAALCSATLVLPGLAVDAWTLGAALLVFGMGNGCLDVSMNAHAVQVERGYRRPVMSAFHAAFSVGGVIASLVGARTLGWDWSPATTLGAMAVLGLLVSVTAVPALLRPEPVRTPEAATGQKKGRRRTPRHIWALAVLALMLMLSEGVANDWSVLHLRDVLDAPESTAALAYGAFATAMTVGRLLTDRTVARFGPVAVVRYGAATAALGLTAAALSPWIPLALAGWTLFGIGLSGSVPQLFSAAGHADREAAGANVSRVAGLGYLGMLAGPAVIGPLTHLVPLNLTFFLPVALCLVAVWKAGLLRPAEAARPDDSPDDSGEAAQEEAPGKAAQEEAVPSPSRPD</sequence>
<evidence type="ECO:0000256" key="4">
    <source>
        <dbReference type="ARBA" id="ARBA00023136"/>
    </source>
</evidence>
<evidence type="ECO:0000256" key="3">
    <source>
        <dbReference type="ARBA" id="ARBA00022989"/>
    </source>
</evidence>
<keyword evidence="2 6" id="KW-0812">Transmembrane</keyword>
<feature type="transmembrane region" description="Helical" evidence="6">
    <location>
        <begin position="12"/>
        <end position="31"/>
    </location>
</feature>
<feature type="transmembrane region" description="Helical" evidence="6">
    <location>
        <begin position="245"/>
        <end position="262"/>
    </location>
</feature>
<dbReference type="InterPro" id="IPR036259">
    <property type="entry name" value="MFS_trans_sf"/>
</dbReference>
<keyword evidence="9" id="KW-1185">Reference proteome</keyword>
<evidence type="ECO:0000256" key="2">
    <source>
        <dbReference type="ARBA" id="ARBA00022692"/>
    </source>
</evidence>
<feature type="transmembrane region" description="Helical" evidence="6">
    <location>
        <begin position="43"/>
        <end position="62"/>
    </location>
</feature>
<dbReference type="EMBL" id="BAAATJ010000024">
    <property type="protein sequence ID" value="GAA2410516.1"/>
    <property type="molecule type" value="Genomic_DNA"/>
</dbReference>
<feature type="transmembrane region" description="Helical" evidence="6">
    <location>
        <begin position="208"/>
        <end position="225"/>
    </location>
</feature>
<dbReference type="InterPro" id="IPR011701">
    <property type="entry name" value="MFS"/>
</dbReference>
<protein>
    <submittedName>
        <fullName evidence="8">MFS transporter</fullName>
    </submittedName>
</protein>
<keyword evidence="3 6" id="KW-1133">Transmembrane helix</keyword>
<evidence type="ECO:0000313" key="9">
    <source>
        <dbReference type="Proteomes" id="UP001500058"/>
    </source>
</evidence>
<evidence type="ECO:0000256" key="5">
    <source>
        <dbReference type="SAM" id="MobiDB-lite"/>
    </source>
</evidence>
<comment type="caution">
    <text evidence="8">The sequence shown here is derived from an EMBL/GenBank/DDBJ whole genome shotgun (WGS) entry which is preliminary data.</text>
</comment>
<dbReference type="SUPFAM" id="SSF103473">
    <property type="entry name" value="MFS general substrate transporter"/>
    <property type="match status" value="1"/>
</dbReference>
<dbReference type="InterPro" id="IPR051788">
    <property type="entry name" value="MFS_Transporter"/>
</dbReference>
<feature type="transmembrane region" description="Helical" evidence="6">
    <location>
        <begin position="95"/>
        <end position="112"/>
    </location>
</feature>
<dbReference type="PROSITE" id="PS50850">
    <property type="entry name" value="MFS"/>
    <property type="match status" value="1"/>
</dbReference>
<feature type="region of interest" description="Disordered" evidence="5">
    <location>
        <begin position="384"/>
        <end position="420"/>
    </location>
</feature>
<gene>
    <name evidence="8" type="ORF">GCM10010420_44050</name>
</gene>
<dbReference type="CDD" id="cd17393">
    <property type="entry name" value="MFS_MosC_like"/>
    <property type="match status" value="1"/>
</dbReference>
<proteinExistence type="predicted"/>
<dbReference type="Proteomes" id="UP001500058">
    <property type="component" value="Unassembled WGS sequence"/>
</dbReference>
<feature type="transmembrane region" description="Helical" evidence="6">
    <location>
        <begin position="133"/>
        <end position="151"/>
    </location>
</feature>
<dbReference type="PANTHER" id="PTHR23514:SF13">
    <property type="entry name" value="INNER MEMBRANE PROTEIN YBJJ"/>
    <property type="match status" value="1"/>
</dbReference>
<feature type="transmembrane region" description="Helical" evidence="6">
    <location>
        <begin position="356"/>
        <end position="375"/>
    </location>
</feature>
<reference evidence="8 9" key="1">
    <citation type="journal article" date="2019" name="Int. J. Syst. Evol. Microbiol.">
        <title>The Global Catalogue of Microorganisms (GCM) 10K type strain sequencing project: providing services to taxonomists for standard genome sequencing and annotation.</title>
        <authorList>
            <consortium name="The Broad Institute Genomics Platform"/>
            <consortium name="The Broad Institute Genome Sequencing Center for Infectious Disease"/>
            <person name="Wu L."/>
            <person name="Ma J."/>
        </authorList>
    </citation>
    <scope>NUCLEOTIDE SEQUENCE [LARGE SCALE GENOMIC DNA]</scope>
    <source>
        <strain evidence="8 9">JCM 6921</strain>
    </source>
</reference>
<feature type="transmembrane region" description="Helical" evidence="6">
    <location>
        <begin position="163"/>
        <end position="183"/>
    </location>
</feature>